<proteinExistence type="predicted"/>
<organism evidence="1 2">
    <name type="scientific">candidate division MSBL1 archaeon SCGC-AAA382K21</name>
    <dbReference type="NCBI Taxonomy" id="1698283"/>
    <lineage>
        <taxon>Archaea</taxon>
        <taxon>Methanobacteriati</taxon>
        <taxon>Methanobacteriota</taxon>
        <taxon>candidate division MSBL1</taxon>
    </lineage>
</organism>
<name>A0A133VLU1_9EURY</name>
<keyword evidence="2" id="KW-1185">Reference proteome</keyword>
<dbReference type="AlphaFoldDB" id="A0A133VLU1"/>
<accession>A0A133VLU1</accession>
<gene>
    <name evidence="1" type="ORF">AKJ54_00270</name>
</gene>
<dbReference type="Proteomes" id="UP000070504">
    <property type="component" value="Unassembled WGS sequence"/>
</dbReference>
<evidence type="ECO:0000313" key="2">
    <source>
        <dbReference type="Proteomes" id="UP000070504"/>
    </source>
</evidence>
<reference evidence="1 2" key="1">
    <citation type="journal article" date="2016" name="Sci. Rep.">
        <title>Metabolic traits of an uncultured archaeal lineage -MSBL1- from brine pools of the Red Sea.</title>
        <authorList>
            <person name="Mwirichia R."/>
            <person name="Alam I."/>
            <person name="Rashid M."/>
            <person name="Vinu M."/>
            <person name="Ba-Alawi W."/>
            <person name="Anthony Kamau A."/>
            <person name="Kamanda Ngugi D."/>
            <person name="Goker M."/>
            <person name="Klenk H.P."/>
            <person name="Bajic V."/>
            <person name="Stingl U."/>
        </authorList>
    </citation>
    <scope>NUCLEOTIDE SEQUENCE [LARGE SCALE GENOMIC DNA]</scope>
    <source>
        <strain evidence="1">SCGC-AAA382K21</strain>
    </source>
</reference>
<evidence type="ECO:0000313" key="1">
    <source>
        <dbReference type="EMBL" id="KXB07399.1"/>
    </source>
</evidence>
<comment type="caution">
    <text evidence="1">The sequence shown here is derived from an EMBL/GenBank/DDBJ whole genome shotgun (WGS) entry which is preliminary data.</text>
</comment>
<dbReference type="EMBL" id="LHYH01000004">
    <property type="protein sequence ID" value="KXB07399.1"/>
    <property type="molecule type" value="Genomic_DNA"/>
</dbReference>
<protein>
    <submittedName>
        <fullName evidence="1">Uncharacterized protein</fullName>
    </submittedName>
</protein>
<sequence length="87" mass="9873">MGECNFNGGKECRFGEEPEDKDWCLICAIMQAVEVQKQSNQIMNVLSLSVLRQTLLRTLPYENSGVQDKVKSRLMKAAKNLSDNHEI</sequence>